<proteinExistence type="predicted"/>
<dbReference type="EMBL" id="JAAGMN010003594">
    <property type="protein sequence ID" value="NEE11454.1"/>
    <property type="molecule type" value="Genomic_DNA"/>
</dbReference>
<name>A0A6G3X176_9ACTN</name>
<sequence>IDLGRALLFRYRVAQTVVDLYEADWIVGAAARGAASAETRAHAYDVRGGVAEALGLATSAQMRFAEAAAHFL</sequence>
<reference evidence="1" key="1">
    <citation type="submission" date="2020-01" db="EMBL/GenBank/DDBJ databases">
        <title>Insect and environment-associated Actinomycetes.</title>
        <authorList>
            <person name="Currrie C."/>
            <person name="Chevrette M."/>
            <person name="Carlson C."/>
            <person name="Stubbendieck R."/>
            <person name="Wendt-Pienkowski E."/>
        </authorList>
    </citation>
    <scope>NUCLEOTIDE SEQUENCE</scope>
    <source>
        <strain evidence="1">SID7499</strain>
    </source>
</reference>
<protein>
    <recommendedName>
        <fullName evidence="2">Acyl-CoA dehydrogenase</fullName>
    </recommendedName>
</protein>
<organism evidence="1">
    <name type="scientific">Streptomyces sp. SID7499</name>
    <dbReference type="NCBI Taxonomy" id="2706086"/>
    <lineage>
        <taxon>Bacteria</taxon>
        <taxon>Bacillati</taxon>
        <taxon>Actinomycetota</taxon>
        <taxon>Actinomycetes</taxon>
        <taxon>Kitasatosporales</taxon>
        <taxon>Streptomycetaceae</taxon>
        <taxon>Streptomyces</taxon>
    </lineage>
</organism>
<evidence type="ECO:0008006" key="2">
    <source>
        <dbReference type="Google" id="ProtNLM"/>
    </source>
</evidence>
<accession>A0A6G3X176</accession>
<feature type="non-terminal residue" evidence="1">
    <location>
        <position position="72"/>
    </location>
</feature>
<dbReference type="AlphaFoldDB" id="A0A6G3X176"/>
<comment type="caution">
    <text evidence="1">The sequence shown here is derived from an EMBL/GenBank/DDBJ whole genome shotgun (WGS) entry which is preliminary data.</text>
</comment>
<gene>
    <name evidence="1" type="ORF">G3M58_33970</name>
</gene>
<evidence type="ECO:0000313" key="1">
    <source>
        <dbReference type="EMBL" id="NEE11454.1"/>
    </source>
</evidence>
<feature type="non-terminal residue" evidence="1">
    <location>
        <position position="1"/>
    </location>
</feature>